<keyword evidence="2" id="KW-1185">Reference proteome</keyword>
<dbReference type="EMBL" id="JAOYFB010000008">
    <property type="protein sequence ID" value="KAK4017559.1"/>
    <property type="molecule type" value="Genomic_DNA"/>
</dbReference>
<organism evidence="1 2">
    <name type="scientific">Daphnia magna</name>
    <dbReference type="NCBI Taxonomy" id="35525"/>
    <lineage>
        <taxon>Eukaryota</taxon>
        <taxon>Metazoa</taxon>
        <taxon>Ecdysozoa</taxon>
        <taxon>Arthropoda</taxon>
        <taxon>Crustacea</taxon>
        <taxon>Branchiopoda</taxon>
        <taxon>Diplostraca</taxon>
        <taxon>Cladocera</taxon>
        <taxon>Anomopoda</taxon>
        <taxon>Daphniidae</taxon>
        <taxon>Daphnia</taxon>
    </lineage>
</organism>
<reference evidence="1 2" key="1">
    <citation type="journal article" date="2023" name="Nucleic Acids Res.">
        <title>The hologenome of Daphnia magna reveals possible DNA methylation and microbiome-mediated evolution of the host genome.</title>
        <authorList>
            <person name="Chaturvedi A."/>
            <person name="Li X."/>
            <person name="Dhandapani V."/>
            <person name="Marshall H."/>
            <person name="Kissane S."/>
            <person name="Cuenca-Cambronero M."/>
            <person name="Asole G."/>
            <person name="Calvet F."/>
            <person name="Ruiz-Romero M."/>
            <person name="Marangio P."/>
            <person name="Guigo R."/>
            <person name="Rago D."/>
            <person name="Mirbahai L."/>
            <person name="Eastwood N."/>
            <person name="Colbourne J.K."/>
            <person name="Zhou J."/>
            <person name="Mallon E."/>
            <person name="Orsini L."/>
        </authorList>
    </citation>
    <scope>NUCLEOTIDE SEQUENCE [LARGE SCALE GENOMIC DNA]</scope>
    <source>
        <strain evidence="1">LRV0_1</strain>
    </source>
</reference>
<sequence length="108" mass="12006">MECSYVCDIRIGLETLGTHNVAPESRCWLGKYHFSNVDCDVVVGRSLKKMAHQLDVLLVGRRKNHHVFDDPAAIWDVVKDFGDATAVVVSCVSDSERKAPILIPARRG</sequence>
<evidence type="ECO:0008006" key="3">
    <source>
        <dbReference type="Google" id="ProtNLM"/>
    </source>
</evidence>
<protein>
    <recommendedName>
        <fullName evidence="3">UspA domain-containing protein</fullName>
    </recommendedName>
</protein>
<comment type="caution">
    <text evidence="1">The sequence shown here is derived from an EMBL/GenBank/DDBJ whole genome shotgun (WGS) entry which is preliminary data.</text>
</comment>
<proteinExistence type="predicted"/>
<evidence type="ECO:0000313" key="2">
    <source>
        <dbReference type="Proteomes" id="UP001234178"/>
    </source>
</evidence>
<gene>
    <name evidence="1" type="ORF">OUZ56_033065</name>
</gene>
<evidence type="ECO:0000313" key="1">
    <source>
        <dbReference type="EMBL" id="KAK4017559.1"/>
    </source>
</evidence>
<name>A0ABQ9ZYA9_9CRUS</name>
<dbReference type="Proteomes" id="UP001234178">
    <property type="component" value="Unassembled WGS sequence"/>
</dbReference>
<accession>A0ABQ9ZYA9</accession>